<comment type="caution">
    <text evidence="1">The sequence shown here is derived from an EMBL/GenBank/DDBJ whole genome shotgun (WGS) entry which is preliminary data.</text>
</comment>
<accession>A0ABN3NBA2</accession>
<evidence type="ECO:0000313" key="1">
    <source>
        <dbReference type="EMBL" id="GAA2517988.1"/>
    </source>
</evidence>
<proteinExistence type="predicted"/>
<name>A0ABN3NBA2_9ACTN</name>
<sequence>MSAPRRLEIGSGPESIRVVKKALVDGILPDTYVSAGSLVHMEEVSGGLASVAADEDSPLPVSASTVTPPVLAGLLAGHAYVYRMRARKNEGGSVETYEEEMTPPRETLSAVLAGKTWPGVPPLRGVIGAPVLRRDGTLLQKPGYDPATGLYLAAKVALPPVPDRPTPEQVGEARQFLLRRFLRDFPWSTPADRANYVALLATPILRHYTRSLTPFGVIDATMPASGKTILTAGPGMLYGQRVLPWTYSEEELRKSITAVLAEQVGVVIFDNLAEGTVIDSAILAQLVTGGVWSDRQLGSSRTLAVVNDRLWMATGNNLQVGGDMASRTVRVHLDPNMPRPEERDQSGFGIPHLDQWITVPANQLTVLWHLLVLVLDWTGAGAPKEMNLSMRQFTPWAQALGGFLAHHNISGFLTNTDEVRGVDEDEVRWRAFLGCWHDRHGDRRMTASELRVDAEPDFGGGREIDRWEGQFITTPSGRLPNALGLGRLLTGQIGRWRGPYVLRQAKNERGDRNVFWVDKPATGPTAEENR</sequence>
<gene>
    <name evidence="1" type="ORF">GCM10010201_13560</name>
</gene>
<dbReference type="RefSeq" id="WP_344169970.1">
    <property type="nucleotide sequence ID" value="NZ_BAAARY010000005.1"/>
</dbReference>
<reference evidence="1 2" key="1">
    <citation type="journal article" date="2019" name="Int. J. Syst. Evol. Microbiol.">
        <title>The Global Catalogue of Microorganisms (GCM) 10K type strain sequencing project: providing services to taxonomists for standard genome sequencing and annotation.</title>
        <authorList>
            <consortium name="The Broad Institute Genomics Platform"/>
            <consortium name="The Broad Institute Genome Sequencing Center for Infectious Disease"/>
            <person name="Wu L."/>
            <person name="Ma J."/>
        </authorList>
    </citation>
    <scope>NUCLEOTIDE SEQUENCE [LARGE SCALE GENOMIC DNA]</scope>
    <source>
        <strain evidence="1 2">JCM 3367</strain>
    </source>
</reference>
<protein>
    <submittedName>
        <fullName evidence="1">Uncharacterized protein</fullName>
    </submittedName>
</protein>
<organism evidence="1 2">
    <name type="scientific">Pilimelia columellifera subsp. columellifera</name>
    <dbReference type="NCBI Taxonomy" id="706583"/>
    <lineage>
        <taxon>Bacteria</taxon>
        <taxon>Bacillati</taxon>
        <taxon>Actinomycetota</taxon>
        <taxon>Actinomycetes</taxon>
        <taxon>Micromonosporales</taxon>
        <taxon>Micromonosporaceae</taxon>
        <taxon>Pilimelia</taxon>
    </lineage>
</organism>
<keyword evidence="2" id="KW-1185">Reference proteome</keyword>
<dbReference type="EMBL" id="BAAARY010000005">
    <property type="protein sequence ID" value="GAA2517988.1"/>
    <property type="molecule type" value="Genomic_DNA"/>
</dbReference>
<evidence type="ECO:0000313" key="2">
    <source>
        <dbReference type="Proteomes" id="UP001499978"/>
    </source>
</evidence>
<dbReference type="Proteomes" id="UP001499978">
    <property type="component" value="Unassembled WGS sequence"/>
</dbReference>